<protein>
    <submittedName>
        <fullName evidence="2">Uncharacterized protein</fullName>
    </submittedName>
</protein>
<feature type="compositionally biased region" description="Polar residues" evidence="1">
    <location>
        <begin position="24"/>
        <end position="39"/>
    </location>
</feature>
<dbReference type="AlphaFoldDB" id="A0ABD0QVX5"/>
<accession>A0ABD0QVX5</accession>
<feature type="region of interest" description="Disordered" evidence="1">
    <location>
        <begin position="1"/>
        <end position="83"/>
    </location>
</feature>
<reference evidence="2 3" key="1">
    <citation type="submission" date="2024-05" db="EMBL/GenBank/DDBJ databases">
        <title>Genome sequencing and assembly of Indian major carp, Cirrhinus mrigala (Hamilton, 1822).</title>
        <authorList>
            <person name="Mohindra V."/>
            <person name="Chowdhury L.M."/>
            <person name="Lal K."/>
            <person name="Jena J.K."/>
        </authorList>
    </citation>
    <scope>NUCLEOTIDE SEQUENCE [LARGE SCALE GENOMIC DNA]</scope>
    <source>
        <strain evidence="2">CM1030</strain>
        <tissue evidence="2">Blood</tissue>
    </source>
</reference>
<comment type="caution">
    <text evidence="2">The sequence shown here is derived from an EMBL/GenBank/DDBJ whole genome shotgun (WGS) entry which is preliminary data.</text>
</comment>
<sequence length="137" mass="14380">ATTQNLGTQEPSYFEIPWGDTGESLPNSSEAVASASTIPASEGGAHGHASFTIEFDTVASGKGKERASKGSQDHRQRPKRGAGEELCALQAAMVAAEVKVADWLAQNELPIARSESAAEDDGDSVKSDVPVQLRSLR</sequence>
<feature type="compositionally biased region" description="Polar residues" evidence="1">
    <location>
        <begin position="1"/>
        <end position="11"/>
    </location>
</feature>
<evidence type="ECO:0000256" key="1">
    <source>
        <dbReference type="SAM" id="MobiDB-lite"/>
    </source>
</evidence>
<feature type="non-terminal residue" evidence="2">
    <location>
        <position position="137"/>
    </location>
</feature>
<keyword evidence="3" id="KW-1185">Reference proteome</keyword>
<evidence type="ECO:0000313" key="2">
    <source>
        <dbReference type="EMBL" id="KAL0190356.1"/>
    </source>
</evidence>
<dbReference type="Proteomes" id="UP001529510">
    <property type="component" value="Unassembled WGS sequence"/>
</dbReference>
<feature type="non-terminal residue" evidence="2">
    <location>
        <position position="1"/>
    </location>
</feature>
<name>A0ABD0QVX5_CIRMR</name>
<feature type="compositionally biased region" description="Basic and acidic residues" evidence="1">
    <location>
        <begin position="62"/>
        <end position="75"/>
    </location>
</feature>
<proteinExistence type="predicted"/>
<evidence type="ECO:0000313" key="3">
    <source>
        <dbReference type="Proteomes" id="UP001529510"/>
    </source>
</evidence>
<gene>
    <name evidence="2" type="ORF">M9458_013054</name>
</gene>
<dbReference type="EMBL" id="JAMKFB020000006">
    <property type="protein sequence ID" value="KAL0190356.1"/>
    <property type="molecule type" value="Genomic_DNA"/>
</dbReference>
<feature type="region of interest" description="Disordered" evidence="1">
    <location>
        <begin position="114"/>
        <end position="137"/>
    </location>
</feature>
<organism evidence="2 3">
    <name type="scientific">Cirrhinus mrigala</name>
    <name type="common">Mrigala</name>
    <dbReference type="NCBI Taxonomy" id="683832"/>
    <lineage>
        <taxon>Eukaryota</taxon>
        <taxon>Metazoa</taxon>
        <taxon>Chordata</taxon>
        <taxon>Craniata</taxon>
        <taxon>Vertebrata</taxon>
        <taxon>Euteleostomi</taxon>
        <taxon>Actinopterygii</taxon>
        <taxon>Neopterygii</taxon>
        <taxon>Teleostei</taxon>
        <taxon>Ostariophysi</taxon>
        <taxon>Cypriniformes</taxon>
        <taxon>Cyprinidae</taxon>
        <taxon>Labeoninae</taxon>
        <taxon>Labeonini</taxon>
        <taxon>Cirrhinus</taxon>
    </lineage>
</organism>